<dbReference type="PROSITE" id="PS00874">
    <property type="entry name" value="T2SP_F"/>
    <property type="match status" value="1"/>
</dbReference>
<protein>
    <recommendedName>
        <fullName evidence="11">Type II secretion system protein GspF domain-containing protein</fullName>
    </recommendedName>
</protein>
<keyword evidence="8 10" id="KW-0472">Membrane</keyword>
<keyword evidence="6 9" id="KW-0812">Transmembrane</keyword>
<evidence type="ECO:0000256" key="5">
    <source>
        <dbReference type="ARBA" id="ARBA00022519"/>
    </source>
</evidence>
<dbReference type="PRINTS" id="PR00812">
    <property type="entry name" value="BCTERIALGSPF"/>
</dbReference>
<evidence type="ECO:0000256" key="4">
    <source>
        <dbReference type="ARBA" id="ARBA00022475"/>
    </source>
</evidence>
<reference evidence="12 13" key="1">
    <citation type="journal article" date="2020" name="ISME J.">
        <title>Enrichment and physiological characterization of a novel comammox Nitrospira indicates ammonium inhibition of complete nitrification.</title>
        <authorList>
            <person name="Sakoula D."/>
            <person name="Koch H."/>
            <person name="Frank J."/>
            <person name="Jetten M.S.M."/>
            <person name="van Kessel M.A.H.J."/>
            <person name="Lucker S."/>
        </authorList>
    </citation>
    <scope>NUCLEOTIDE SEQUENCE [LARGE SCALE GENOMIC DNA]</scope>
    <source>
        <strain evidence="12">Comreactor17</strain>
    </source>
</reference>
<name>A0A7S8FD59_9BACT</name>
<accession>A0A7S8FD59</accession>
<dbReference type="Proteomes" id="UP000593737">
    <property type="component" value="Chromosome"/>
</dbReference>
<evidence type="ECO:0000256" key="9">
    <source>
        <dbReference type="RuleBase" id="RU003923"/>
    </source>
</evidence>
<gene>
    <name evidence="12" type="ORF">Nkreftii_001446</name>
</gene>
<dbReference type="InterPro" id="IPR003004">
    <property type="entry name" value="GspF/PilC"/>
</dbReference>
<dbReference type="PANTHER" id="PTHR30012">
    <property type="entry name" value="GENERAL SECRETION PATHWAY PROTEIN"/>
    <property type="match status" value="1"/>
</dbReference>
<evidence type="ECO:0000256" key="8">
    <source>
        <dbReference type="ARBA" id="ARBA00023136"/>
    </source>
</evidence>
<evidence type="ECO:0000256" key="10">
    <source>
        <dbReference type="SAM" id="Phobius"/>
    </source>
</evidence>
<organism evidence="12 13">
    <name type="scientific">Candidatus Nitrospira kreftii</name>
    <dbReference type="NCBI Taxonomy" id="2652173"/>
    <lineage>
        <taxon>Bacteria</taxon>
        <taxon>Pseudomonadati</taxon>
        <taxon>Nitrospirota</taxon>
        <taxon>Nitrospiria</taxon>
        <taxon>Nitrospirales</taxon>
        <taxon>Nitrospiraceae</taxon>
        <taxon>Nitrospira</taxon>
    </lineage>
</organism>
<comment type="subcellular location">
    <subcellularLocation>
        <location evidence="1">Cell inner membrane</location>
        <topology evidence="1">Multi-pass membrane protein</topology>
    </subcellularLocation>
    <subcellularLocation>
        <location evidence="9">Cell membrane</location>
        <topology evidence="9">Multi-pass membrane protein</topology>
    </subcellularLocation>
</comment>
<dbReference type="InterPro" id="IPR001992">
    <property type="entry name" value="T2SS_GspF/T4SS_PilC_CS"/>
</dbReference>
<feature type="transmembrane region" description="Helical" evidence="10">
    <location>
        <begin position="222"/>
        <end position="241"/>
    </location>
</feature>
<evidence type="ECO:0000313" key="13">
    <source>
        <dbReference type="Proteomes" id="UP000593737"/>
    </source>
</evidence>
<sequence>MAVFAYRVARPDGSTIYGHVEGEEESLVRAKLESQGLLVFHLHKRGRATVELGKPWLLGKLPLGQFLIFNQELLALVKSGLPILRVWDLLIERAGHAGFQQVLREVKDDIRGGASTSNALAKHSLYFSELYVATVKAGEQSGNLSDVLQRYVAYLKLMIALRQKVTKAISYPLVLVLIGMAVIGFLLTYVMPTFVSVYGESAKTLPWVTQLLLDVVTQSESLALPAIVVVIGILLGTRAYYTTSAGRLSIDRLFLTLPVAGQIVVQHNTVQLTRTLGTILGGGTPLVDALQSACAAVSNRFVSQQLVRAVDEIREGATLAKALDRPKVLPRLAIEMLSVGEETGSLETMLRDIAEFYEADLDTRLAQLTTWIEPALLLVMGVMVGGIVIVMYLPVFQMAGAVGG</sequence>
<evidence type="ECO:0000313" key="12">
    <source>
        <dbReference type="EMBL" id="QPD03672.1"/>
    </source>
</evidence>
<evidence type="ECO:0000256" key="1">
    <source>
        <dbReference type="ARBA" id="ARBA00004429"/>
    </source>
</evidence>
<feature type="transmembrane region" description="Helical" evidence="10">
    <location>
        <begin position="375"/>
        <end position="395"/>
    </location>
</feature>
<dbReference type="EMBL" id="CP047423">
    <property type="protein sequence ID" value="QPD03672.1"/>
    <property type="molecule type" value="Genomic_DNA"/>
</dbReference>
<evidence type="ECO:0000256" key="6">
    <source>
        <dbReference type="ARBA" id="ARBA00022692"/>
    </source>
</evidence>
<feature type="domain" description="Type II secretion system protein GspF" evidence="11">
    <location>
        <begin position="71"/>
        <end position="192"/>
    </location>
</feature>
<dbReference type="KEGG" id="nkf:Nkreftii_001446"/>
<dbReference type="GO" id="GO:0005886">
    <property type="term" value="C:plasma membrane"/>
    <property type="evidence" value="ECO:0007669"/>
    <property type="project" value="UniProtKB-SubCell"/>
</dbReference>
<comment type="similarity">
    <text evidence="2 9">Belongs to the GSP F family.</text>
</comment>
<keyword evidence="5" id="KW-0997">Cell inner membrane</keyword>
<dbReference type="Gene3D" id="1.20.81.30">
    <property type="entry name" value="Type II secretion system (T2SS), domain F"/>
    <property type="match status" value="2"/>
</dbReference>
<dbReference type="AlphaFoldDB" id="A0A7S8FD59"/>
<evidence type="ECO:0000256" key="7">
    <source>
        <dbReference type="ARBA" id="ARBA00022989"/>
    </source>
</evidence>
<evidence type="ECO:0000259" key="11">
    <source>
        <dbReference type="Pfam" id="PF00482"/>
    </source>
</evidence>
<dbReference type="FunFam" id="1.20.81.30:FF:000001">
    <property type="entry name" value="Type II secretion system protein F"/>
    <property type="match status" value="1"/>
</dbReference>
<dbReference type="GO" id="GO:0015628">
    <property type="term" value="P:protein secretion by the type II secretion system"/>
    <property type="evidence" value="ECO:0007669"/>
    <property type="project" value="TreeGrafter"/>
</dbReference>
<proteinExistence type="inferred from homology"/>
<evidence type="ECO:0000256" key="2">
    <source>
        <dbReference type="ARBA" id="ARBA00005745"/>
    </source>
</evidence>
<evidence type="ECO:0000256" key="3">
    <source>
        <dbReference type="ARBA" id="ARBA00022448"/>
    </source>
</evidence>
<keyword evidence="3 9" id="KW-0813">Transport</keyword>
<keyword evidence="4" id="KW-1003">Cell membrane</keyword>
<feature type="transmembrane region" description="Helical" evidence="10">
    <location>
        <begin position="168"/>
        <end position="191"/>
    </location>
</feature>
<dbReference type="PANTHER" id="PTHR30012:SF7">
    <property type="entry name" value="PROTEIN TRANSPORT PROTEIN HOFC HOMOLOG"/>
    <property type="match status" value="1"/>
</dbReference>
<feature type="domain" description="Type II secretion system protein GspF" evidence="11">
    <location>
        <begin position="273"/>
        <end position="394"/>
    </location>
</feature>
<dbReference type="Pfam" id="PF00482">
    <property type="entry name" value="T2SSF"/>
    <property type="match status" value="2"/>
</dbReference>
<keyword evidence="7 10" id="KW-1133">Transmembrane helix</keyword>
<dbReference type="InterPro" id="IPR042094">
    <property type="entry name" value="T2SS_GspF_sf"/>
</dbReference>
<dbReference type="InterPro" id="IPR018076">
    <property type="entry name" value="T2SS_GspF_dom"/>
</dbReference>